<comment type="similarity">
    <text evidence="14">Belongs to the ligand-gated ion channel (TC 1.A.9) family.</text>
</comment>
<keyword evidence="12 14" id="KW-0407">Ion channel</keyword>
<dbReference type="GO" id="GO:0022848">
    <property type="term" value="F:acetylcholine-gated monoatomic cation-selective channel activity"/>
    <property type="evidence" value="ECO:0007669"/>
    <property type="project" value="InterPro"/>
</dbReference>
<accession>A0A8J9ZIG8</accession>
<feature type="transmembrane region" description="Helical" evidence="14">
    <location>
        <begin position="267"/>
        <end position="285"/>
    </location>
</feature>
<dbReference type="InterPro" id="IPR006029">
    <property type="entry name" value="Neurotrans-gated_channel_TM"/>
</dbReference>
<keyword evidence="4 14" id="KW-1133">Transmembrane helix</keyword>
<dbReference type="PRINTS" id="PR00252">
    <property type="entry name" value="NRIONCHANNEL"/>
</dbReference>
<name>A0A8J9ZIG8_BRALA</name>
<dbReference type="SUPFAM" id="SSF63712">
    <property type="entry name" value="Nicotinic receptor ligand binding domain-like"/>
    <property type="match status" value="1"/>
</dbReference>
<evidence type="ECO:0000313" key="18">
    <source>
        <dbReference type="Proteomes" id="UP000838412"/>
    </source>
</evidence>
<evidence type="ECO:0000256" key="6">
    <source>
        <dbReference type="ARBA" id="ARBA00023065"/>
    </source>
</evidence>
<feature type="chain" id="PRO_5035489754" evidence="14">
    <location>
        <begin position="25"/>
        <end position="458"/>
    </location>
</feature>
<keyword evidence="1 14" id="KW-0813">Transport</keyword>
<evidence type="ECO:0000256" key="5">
    <source>
        <dbReference type="ARBA" id="ARBA00023018"/>
    </source>
</evidence>
<dbReference type="Pfam" id="PF02932">
    <property type="entry name" value="Neur_chan_memb"/>
    <property type="match status" value="1"/>
</dbReference>
<feature type="signal peptide" evidence="14">
    <location>
        <begin position="1"/>
        <end position="24"/>
    </location>
</feature>
<dbReference type="CDD" id="cd18997">
    <property type="entry name" value="LGIC_ECD_nAChR"/>
    <property type="match status" value="1"/>
</dbReference>
<dbReference type="GO" id="GO:0004888">
    <property type="term" value="F:transmembrane signaling receptor activity"/>
    <property type="evidence" value="ECO:0007669"/>
    <property type="project" value="InterPro"/>
</dbReference>
<dbReference type="FunFam" id="1.20.58.390:FF:000088">
    <property type="entry name" value="Uncharacterized protein"/>
    <property type="match status" value="1"/>
</dbReference>
<feature type="domain" description="Neurotransmitter-gated ion-channel ligand-binding" evidence="15">
    <location>
        <begin position="29"/>
        <end position="234"/>
    </location>
</feature>
<dbReference type="InterPro" id="IPR038050">
    <property type="entry name" value="Neuro_actylchol_rec"/>
</dbReference>
<evidence type="ECO:0000256" key="14">
    <source>
        <dbReference type="RuleBase" id="RU000687"/>
    </source>
</evidence>
<dbReference type="InterPro" id="IPR036734">
    <property type="entry name" value="Neur_chan_lig-bd_sf"/>
</dbReference>
<keyword evidence="6 14" id="KW-0406">Ion transport</keyword>
<dbReference type="FunFam" id="2.70.170.10:FF:000030">
    <property type="entry name" value="AcetylCholine Receptor"/>
    <property type="match status" value="1"/>
</dbReference>
<evidence type="ECO:0000256" key="11">
    <source>
        <dbReference type="ARBA" id="ARBA00023286"/>
    </source>
</evidence>
<sequence>MRLVVGILLYALVLQVWWISGVLCTSDSSRLRKDLLEFYDKSARPVKNDASLVTVEFDIGLRQILDLNEQDEILQTLVWMRLYWKDEFLTWNTSDYGGLHKTSFPSSEIWRPDIFLLNTVDSRTRGSLQTVTDITVTSDGTVSWRQPDILKSSCGVDVSDFPFDQQTCKLEFASWIYYGDELDVTTRSDDIDISAYQESDQYALTSATARRNVTTYKCCPHQFPSVVLTLRLKRLHLFYLVNMVVPCIDLLILNIVAFFIPPDTGERLGFTITILLALVVFQQILTQQLPATSRATPLLGQYFTSTIVIVTISILATILVIRLTHPSPPSRPLPRWLRLVLLKYVATLLCMSDIVKSQGLTFQKQGRKPPPSEVAGVEMRVTAGSNNDHQSLYPGSPQSNRYLQRILGHIREIATSLSNAELEEEQHDDWKMAALVLDRVALVLTIIASVAVSLGLLL</sequence>
<evidence type="ECO:0000256" key="4">
    <source>
        <dbReference type="ARBA" id="ARBA00022989"/>
    </source>
</evidence>
<feature type="transmembrane region" description="Helical" evidence="14">
    <location>
        <begin position="336"/>
        <end position="355"/>
    </location>
</feature>
<evidence type="ECO:0000256" key="13">
    <source>
        <dbReference type="ARBA" id="ARBA00034099"/>
    </source>
</evidence>
<keyword evidence="10" id="KW-0325">Glycoprotein</keyword>
<evidence type="ECO:0000256" key="12">
    <source>
        <dbReference type="ARBA" id="ARBA00023303"/>
    </source>
</evidence>
<keyword evidence="7 14" id="KW-0472">Membrane</keyword>
<feature type="transmembrane region" description="Helical" evidence="14">
    <location>
        <begin position="237"/>
        <end position="260"/>
    </location>
</feature>
<feature type="transmembrane region" description="Helical" evidence="14">
    <location>
        <begin position="305"/>
        <end position="324"/>
    </location>
</feature>
<evidence type="ECO:0000256" key="8">
    <source>
        <dbReference type="ARBA" id="ARBA00023157"/>
    </source>
</evidence>
<dbReference type="InterPro" id="IPR006201">
    <property type="entry name" value="Neur_channel"/>
</dbReference>
<protein>
    <submittedName>
        <fullName evidence="17">CHRNA7 protein</fullName>
    </submittedName>
</protein>
<evidence type="ECO:0000256" key="1">
    <source>
        <dbReference type="ARBA" id="ARBA00022448"/>
    </source>
</evidence>
<dbReference type="PANTHER" id="PTHR18945">
    <property type="entry name" value="NEUROTRANSMITTER GATED ION CHANNEL"/>
    <property type="match status" value="1"/>
</dbReference>
<dbReference type="InterPro" id="IPR002394">
    <property type="entry name" value="Nicotinic_acetylcholine_rcpt"/>
</dbReference>
<keyword evidence="8" id="KW-1015">Disulfide bond</keyword>
<keyword evidence="3 14" id="KW-0812">Transmembrane</keyword>
<keyword evidence="5" id="KW-0770">Synapse</keyword>
<dbReference type="GO" id="GO:0045211">
    <property type="term" value="C:postsynaptic membrane"/>
    <property type="evidence" value="ECO:0007669"/>
    <property type="project" value="InterPro"/>
</dbReference>
<dbReference type="AlphaFoldDB" id="A0A8J9ZIG8"/>
<gene>
    <name evidence="17" type="primary">CHRNA7</name>
    <name evidence="17" type="ORF">BLAG_LOCUS13712</name>
</gene>
<dbReference type="OrthoDB" id="5975154at2759"/>
<dbReference type="Gene3D" id="1.20.58.390">
    <property type="entry name" value="Neurotransmitter-gated ion-channel transmembrane domain"/>
    <property type="match status" value="1"/>
</dbReference>
<evidence type="ECO:0000256" key="2">
    <source>
        <dbReference type="ARBA" id="ARBA00022475"/>
    </source>
</evidence>
<dbReference type="Proteomes" id="UP000838412">
    <property type="component" value="Chromosome 2"/>
</dbReference>
<evidence type="ECO:0000313" key="17">
    <source>
        <dbReference type="EMBL" id="CAH1254223.1"/>
    </source>
</evidence>
<reference evidence="17" key="1">
    <citation type="submission" date="2022-01" db="EMBL/GenBank/DDBJ databases">
        <authorList>
            <person name="Braso-Vives M."/>
        </authorList>
    </citation>
    <scope>NUCLEOTIDE SEQUENCE</scope>
</reference>
<evidence type="ECO:0000256" key="7">
    <source>
        <dbReference type="ARBA" id="ARBA00023136"/>
    </source>
</evidence>
<dbReference type="NCBIfam" id="TIGR00860">
    <property type="entry name" value="LIC"/>
    <property type="match status" value="1"/>
</dbReference>
<evidence type="ECO:0000256" key="9">
    <source>
        <dbReference type="ARBA" id="ARBA00023170"/>
    </source>
</evidence>
<keyword evidence="9" id="KW-0675">Receptor</keyword>
<organism evidence="17 18">
    <name type="scientific">Branchiostoma lanceolatum</name>
    <name type="common">Common lancelet</name>
    <name type="synonym">Amphioxus lanceolatum</name>
    <dbReference type="NCBI Taxonomy" id="7740"/>
    <lineage>
        <taxon>Eukaryota</taxon>
        <taxon>Metazoa</taxon>
        <taxon>Chordata</taxon>
        <taxon>Cephalochordata</taxon>
        <taxon>Leptocardii</taxon>
        <taxon>Amphioxiformes</taxon>
        <taxon>Branchiostomatidae</taxon>
        <taxon>Branchiostoma</taxon>
    </lineage>
</organism>
<keyword evidence="18" id="KW-1185">Reference proteome</keyword>
<dbReference type="InterPro" id="IPR036719">
    <property type="entry name" value="Neuro-gated_channel_TM_sf"/>
</dbReference>
<keyword evidence="11" id="KW-1071">Ligand-gated ion channel</keyword>
<dbReference type="SUPFAM" id="SSF90112">
    <property type="entry name" value="Neurotransmitter-gated ion-channel transmembrane pore"/>
    <property type="match status" value="1"/>
</dbReference>
<dbReference type="Gene3D" id="2.70.170.10">
    <property type="entry name" value="Neurotransmitter-gated ion-channel ligand-binding domain"/>
    <property type="match status" value="1"/>
</dbReference>
<dbReference type="InterPro" id="IPR018000">
    <property type="entry name" value="Neurotransmitter_ion_chnl_CS"/>
</dbReference>
<feature type="domain" description="Neurotransmitter-gated ion-channel transmembrane" evidence="16">
    <location>
        <begin position="243"/>
        <end position="456"/>
    </location>
</feature>
<dbReference type="Pfam" id="PF02931">
    <property type="entry name" value="Neur_chan_LBD"/>
    <property type="match status" value="1"/>
</dbReference>
<dbReference type="EMBL" id="OV696687">
    <property type="protein sequence ID" value="CAH1254223.1"/>
    <property type="molecule type" value="Genomic_DNA"/>
</dbReference>
<dbReference type="CDD" id="cd19051">
    <property type="entry name" value="LGIC_TM_cation"/>
    <property type="match status" value="1"/>
</dbReference>
<dbReference type="PROSITE" id="PS00236">
    <property type="entry name" value="NEUROTR_ION_CHANNEL"/>
    <property type="match status" value="1"/>
</dbReference>
<keyword evidence="2" id="KW-1003">Cell membrane</keyword>
<evidence type="ECO:0000259" key="16">
    <source>
        <dbReference type="Pfam" id="PF02932"/>
    </source>
</evidence>
<evidence type="ECO:0000256" key="3">
    <source>
        <dbReference type="ARBA" id="ARBA00022692"/>
    </source>
</evidence>
<keyword evidence="14" id="KW-0732">Signal</keyword>
<feature type="transmembrane region" description="Helical" evidence="14">
    <location>
        <begin position="440"/>
        <end position="457"/>
    </location>
</feature>
<evidence type="ECO:0000256" key="10">
    <source>
        <dbReference type="ARBA" id="ARBA00023180"/>
    </source>
</evidence>
<dbReference type="InterPro" id="IPR006202">
    <property type="entry name" value="Neur_chan_lig-bd"/>
</dbReference>
<proteinExistence type="inferred from homology"/>
<dbReference type="PRINTS" id="PR00254">
    <property type="entry name" value="NICOTINICR"/>
</dbReference>
<evidence type="ECO:0000259" key="15">
    <source>
        <dbReference type="Pfam" id="PF02931"/>
    </source>
</evidence>
<comment type="subcellular location">
    <subcellularLocation>
        <location evidence="13">Synaptic cell membrane</location>
        <topology evidence="13">Multi-pass membrane protein</topology>
    </subcellularLocation>
</comment>